<evidence type="ECO:0000313" key="15">
    <source>
        <dbReference type="Proteomes" id="UP001141434"/>
    </source>
</evidence>
<evidence type="ECO:0000313" key="14">
    <source>
        <dbReference type="EMBL" id="KAJ5095609.1"/>
    </source>
</evidence>
<evidence type="ECO:0000256" key="5">
    <source>
        <dbReference type="ARBA" id="ARBA00019824"/>
    </source>
</evidence>
<dbReference type="PANTHER" id="PTHR12755">
    <property type="entry name" value="CLEAVAGE/POLYADENYLATION FACTOR IA SUBUNIT CLP1P"/>
    <property type="match status" value="1"/>
</dbReference>
<dbReference type="Proteomes" id="UP001141434">
    <property type="component" value="Unassembled WGS sequence"/>
</dbReference>
<feature type="compositionally biased region" description="Low complexity" evidence="12">
    <location>
        <begin position="11"/>
        <end position="34"/>
    </location>
</feature>
<dbReference type="AlphaFoldDB" id="A0A9W9K759"/>
<dbReference type="GO" id="GO:0000448">
    <property type="term" value="P:cleavage in ITS2 between 5.8S rRNA and LSU-rRNA of tricistronic rRNA transcript (SSU-rRNA, 5.8S rRNA, LSU-rRNA)"/>
    <property type="evidence" value="ECO:0007669"/>
    <property type="project" value="TreeGrafter"/>
</dbReference>
<keyword evidence="8" id="KW-0547">Nucleotide-binding</keyword>
<keyword evidence="6" id="KW-0698">rRNA processing</keyword>
<accession>A0A9W9K759</accession>
<evidence type="ECO:0000256" key="7">
    <source>
        <dbReference type="ARBA" id="ARBA00022679"/>
    </source>
</evidence>
<keyword evidence="11" id="KW-0539">Nucleus</keyword>
<dbReference type="InterPro" id="IPR045116">
    <property type="entry name" value="Clp1/Grc3"/>
</dbReference>
<evidence type="ECO:0000256" key="11">
    <source>
        <dbReference type="ARBA" id="ARBA00023242"/>
    </source>
</evidence>
<dbReference type="FunFam" id="3.40.50.300:FF:001156">
    <property type="entry name" value="Polynucleotide 5-hydroxyl-kinase grc3"/>
    <property type="match status" value="1"/>
</dbReference>
<evidence type="ECO:0000256" key="3">
    <source>
        <dbReference type="ARBA" id="ARBA00011003"/>
    </source>
</evidence>
<dbReference type="InterPro" id="IPR027417">
    <property type="entry name" value="P-loop_NTPase"/>
</dbReference>
<dbReference type="GO" id="GO:0005524">
    <property type="term" value="F:ATP binding"/>
    <property type="evidence" value="ECO:0007669"/>
    <property type="project" value="UniProtKB-KW"/>
</dbReference>
<sequence>MGMMKRKAEKQAAAPVSAVAARKARQQQAQTVTAPKNAPAVEPAGEPPSKKPRRSLEGYETAETNGEGRRVPQTPAAKKQNNEPLLAGTATKRQTRTARSSKPETQSRVQDICENPEDEESEVYTAEGVGEMNEDDVASIAGDADGYESPAEPAIELQNFPLSKIRLSKSNIVYSDDSTLCIRIKEKTNLAVLGQYDLWVKKGLVSLMGAKLHPSSRLFRVYAPSTHSLPVIKCVSGVDGEAEIELKSCSSGISRLRDLNLLYQKVWNGGNTAADKISLKGALKNSRRTFSVLYTSADDTLKRHLRPLHLDKKWSSSMKALSMRQGRLRALVCGPKASGKSTFSRYLLNHVLSPAPETENGYTNADGVAFLDLDPGQPEFAPMGQVYLAHLRSPFFGPPFTHPSLDDSPDGEMVRAHHIGATSPKEDPDHYALATMDLMDQYRALLARYPQCPLIVNYPGWIFGQGLEVATWLVKCLGLSDVVYMSEKGPAEVVEPLGLAAHEAGVTMTILPSQPTDFVSRSSAQLRSMQIQSYFHMSRPTGLSTPLWLETPLSLSRPITVDYAGARQGILGIMVMGSQINLDLLREVLEGAIVGVVAVESPHVIAGAVSNGASGGDDEENEPVSGVDVDMNLDERAIAGSSTMSIADSVTRTPHEDLPYLFIGSGSCTPLDPKASHCLGLALIRSVNPSSHQLELSTPIPHSQLSESLKSGYGIVLVRGQLDNPNWAISEEYHAARAAERRYQQSVTQTRKGGDAGSEKKGGDLEQHNQTLALLRERVRRASSVPWMTVVEDNSRRQREAAARREKSLWKLRKKAYPGSESETDC</sequence>
<dbReference type="PANTHER" id="PTHR12755:SF3">
    <property type="entry name" value="POLYNUCLEOTIDE 5'-HYDROXYL-KINASE NOL9"/>
    <property type="match status" value="1"/>
</dbReference>
<keyword evidence="9" id="KW-0418">Kinase</keyword>
<comment type="caution">
    <text evidence="14">The sequence shown here is derived from an EMBL/GenBank/DDBJ whole genome shotgun (WGS) entry which is preliminary data.</text>
</comment>
<evidence type="ECO:0000256" key="12">
    <source>
        <dbReference type="SAM" id="MobiDB-lite"/>
    </source>
</evidence>
<feature type="compositionally biased region" description="Polar residues" evidence="12">
    <location>
        <begin position="97"/>
        <end position="109"/>
    </location>
</feature>
<comment type="subcellular location">
    <subcellularLocation>
        <location evidence="2">Nucleus</location>
        <location evidence="2">Nucleolus</location>
    </subcellularLocation>
</comment>
<protein>
    <recommendedName>
        <fullName evidence="5">Polynucleotide 5'-hydroxyl-kinase GRC3</fullName>
    </recommendedName>
    <alternativeName>
        <fullName evidence="4">Polynucleotide 5'-hydroxyl-kinase grc3</fullName>
    </alternativeName>
</protein>
<keyword evidence="10" id="KW-0067">ATP-binding</keyword>
<evidence type="ECO:0000256" key="8">
    <source>
        <dbReference type="ARBA" id="ARBA00022741"/>
    </source>
</evidence>
<dbReference type="InterPro" id="IPR032319">
    <property type="entry name" value="CLP1_P"/>
</dbReference>
<organism evidence="14 15">
    <name type="scientific">Penicillium alfredii</name>
    <dbReference type="NCBI Taxonomy" id="1506179"/>
    <lineage>
        <taxon>Eukaryota</taxon>
        <taxon>Fungi</taxon>
        <taxon>Dikarya</taxon>
        <taxon>Ascomycota</taxon>
        <taxon>Pezizomycotina</taxon>
        <taxon>Eurotiomycetes</taxon>
        <taxon>Eurotiomycetidae</taxon>
        <taxon>Eurotiales</taxon>
        <taxon>Aspergillaceae</taxon>
        <taxon>Penicillium</taxon>
    </lineage>
</organism>
<evidence type="ECO:0000256" key="4">
    <source>
        <dbReference type="ARBA" id="ARBA00018706"/>
    </source>
</evidence>
<dbReference type="OrthoDB" id="4054781at2759"/>
<keyword evidence="15" id="KW-1185">Reference proteome</keyword>
<dbReference type="EMBL" id="JAPMSZ010000007">
    <property type="protein sequence ID" value="KAJ5095609.1"/>
    <property type="molecule type" value="Genomic_DNA"/>
</dbReference>
<evidence type="ECO:0000256" key="1">
    <source>
        <dbReference type="ARBA" id="ARBA00003798"/>
    </source>
</evidence>
<feature type="domain" description="Clp1 P-loop" evidence="13">
    <location>
        <begin position="334"/>
        <end position="536"/>
    </location>
</feature>
<reference evidence="14" key="2">
    <citation type="journal article" date="2023" name="IMA Fungus">
        <title>Comparative genomic study of the Penicillium genus elucidates a diverse pangenome and 15 lateral gene transfer events.</title>
        <authorList>
            <person name="Petersen C."/>
            <person name="Sorensen T."/>
            <person name="Nielsen M.R."/>
            <person name="Sondergaard T.E."/>
            <person name="Sorensen J.L."/>
            <person name="Fitzpatrick D.A."/>
            <person name="Frisvad J.C."/>
            <person name="Nielsen K.L."/>
        </authorList>
    </citation>
    <scope>NUCLEOTIDE SEQUENCE</scope>
    <source>
        <strain evidence="14">IBT 34128</strain>
    </source>
</reference>
<dbReference type="GeneID" id="81394715"/>
<dbReference type="GO" id="GO:0005730">
    <property type="term" value="C:nucleolus"/>
    <property type="evidence" value="ECO:0007669"/>
    <property type="project" value="UniProtKB-SubCell"/>
</dbReference>
<feature type="region of interest" description="Disordered" evidence="12">
    <location>
        <begin position="740"/>
        <end position="767"/>
    </location>
</feature>
<feature type="compositionally biased region" description="Basic and acidic residues" evidence="12">
    <location>
        <begin position="752"/>
        <end position="767"/>
    </location>
</feature>
<keyword evidence="7" id="KW-0808">Transferase</keyword>
<gene>
    <name evidence="14" type="ORF">NUU61_004965</name>
</gene>
<evidence type="ECO:0000256" key="2">
    <source>
        <dbReference type="ARBA" id="ARBA00004604"/>
    </source>
</evidence>
<name>A0A9W9K759_9EURO</name>
<comment type="similarity">
    <text evidence="3">Belongs to the Clp1 family. NOL9/GRC3 subfamily.</text>
</comment>
<evidence type="ECO:0000256" key="10">
    <source>
        <dbReference type="ARBA" id="ARBA00022840"/>
    </source>
</evidence>
<evidence type="ECO:0000259" key="13">
    <source>
        <dbReference type="Pfam" id="PF16575"/>
    </source>
</evidence>
<comment type="function">
    <text evidence="1">Polynucleotide 5'-kinase involved in rRNA processing.</text>
</comment>
<evidence type="ECO:0000256" key="9">
    <source>
        <dbReference type="ARBA" id="ARBA00022777"/>
    </source>
</evidence>
<reference evidence="14" key="1">
    <citation type="submission" date="2022-11" db="EMBL/GenBank/DDBJ databases">
        <authorList>
            <person name="Petersen C."/>
        </authorList>
    </citation>
    <scope>NUCLEOTIDE SEQUENCE</scope>
    <source>
        <strain evidence="14">IBT 34128</strain>
    </source>
</reference>
<evidence type="ECO:0000256" key="6">
    <source>
        <dbReference type="ARBA" id="ARBA00022552"/>
    </source>
</evidence>
<dbReference type="GO" id="GO:0051731">
    <property type="term" value="F:polynucleotide 5'-hydroxyl-kinase activity"/>
    <property type="evidence" value="ECO:0007669"/>
    <property type="project" value="InterPro"/>
</dbReference>
<dbReference type="Pfam" id="PF16575">
    <property type="entry name" value="CLP1_P"/>
    <property type="match status" value="1"/>
</dbReference>
<proteinExistence type="inferred from homology"/>
<feature type="region of interest" description="Disordered" evidence="12">
    <location>
        <begin position="1"/>
        <end position="121"/>
    </location>
</feature>
<dbReference type="RefSeq" id="XP_056511160.1">
    <property type="nucleotide sequence ID" value="XM_056655547.1"/>
</dbReference>
<dbReference type="Gene3D" id="3.40.50.300">
    <property type="entry name" value="P-loop containing nucleotide triphosphate hydrolases"/>
    <property type="match status" value="1"/>
</dbReference>